<proteinExistence type="predicted"/>
<protein>
    <submittedName>
        <fullName evidence="1">Uncharacterized protein</fullName>
    </submittedName>
</protein>
<evidence type="ECO:0000313" key="2">
    <source>
        <dbReference type="Proteomes" id="UP001200430"/>
    </source>
</evidence>
<name>A0ABS9EN26_9BACT</name>
<evidence type="ECO:0000313" key="1">
    <source>
        <dbReference type="EMBL" id="MCF4141275.1"/>
    </source>
</evidence>
<accession>A0ABS9EN26</accession>
<dbReference type="RefSeq" id="WP_236097604.1">
    <property type="nucleotide sequence ID" value="NZ_JAKGUD010000001.1"/>
</dbReference>
<dbReference type="Proteomes" id="UP001200430">
    <property type="component" value="Unassembled WGS sequence"/>
</dbReference>
<gene>
    <name evidence="1" type="ORF">L2W38_00380</name>
</gene>
<reference evidence="1 2" key="1">
    <citation type="submission" date="2022-01" db="EMBL/GenBank/DDBJ databases">
        <title>Dethiosulfovibrio faecalis sp. nov., a novel proteolytic, non-sulfur-reducing bacterium isolated from a marine aquaculture solid waste bioreactor.</title>
        <authorList>
            <person name="Grabowski S."/>
            <person name="Apolinario E."/>
            <person name="Schneider N."/>
            <person name="Marshall C.W."/>
            <person name="Sowers K.R."/>
        </authorList>
    </citation>
    <scope>NUCLEOTIDE SEQUENCE [LARGE SCALE GENOMIC DNA]</scope>
    <source>
        <strain evidence="1 2">DSM 12537</strain>
    </source>
</reference>
<keyword evidence="2" id="KW-1185">Reference proteome</keyword>
<dbReference type="EMBL" id="JAKGUD010000001">
    <property type="protein sequence ID" value="MCF4141275.1"/>
    <property type="molecule type" value="Genomic_DNA"/>
</dbReference>
<sequence length="214" mass="23275">MDLNKTVDMVLKKLSIPRIGVLWHSRSRWEGDCGFVDWVHYVDGGPGPADPWYDLNSMDRPENEGYSLDGLMVLSAPPSLLRELVTFPETSGGRLIAGCLGRNLPVVLDVSSLRGWSAWQGPMGERLARAMSDLTFLGCSLVGWGTDSVKDSGLTDKRDEGVALSDPGWYSWSEIASSVRPGAVLHLGSGVKLTDQAKDRLSAIGVTLEVSRRC</sequence>
<organism evidence="1 2">
    <name type="scientific">Dethiosulfovibrio marinus</name>
    <dbReference type="NCBI Taxonomy" id="133532"/>
    <lineage>
        <taxon>Bacteria</taxon>
        <taxon>Thermotogati</taxon>
        <taxon>Synergistota</taxon>
        <taxon>Synergistia</taxon>
        <taxon>Synergistales</taxon>
        <taxon>Dethiosulfovibrionaceae</taxon>
        <taxon>Dethiosulfovibrio</taxon>
    </lineage>
</organism>
<comment type="caution">
    <text evidence="1">The sequence shown here is derived from an EMBL/GenBank/DDBJ whole genome shotgun (WGS) entry which is preliminary data.</text>
</comment>